<reference evidence="1" key="1">
    <citation type="journal article" date="2023" name="Mol. Ecol. Resour.">
        <title>Chromosome-level genome assembly of a triploid poplar Populus alba 'Berolinensis'.</title>
        <authorList>
            <person name="Chen S."/>
            <person name="Yu Y."/>
            <person name="Wang X."/>
            <person name="Wang S."/>
            <person name="Zhang T."/>
            <person name="Zhou Y."/>
            <person name="He R."/>
            <person name="Meng N."/>
            <person name="Wang Y."/>
            <person name="Liu W."/>
            <person name="Liu Z."/>
            <person name="Liu J."/>
            <person name="Guo Q."/>
            <person name="Huang H."/>
            <person name="Sederoff R.R."/>
            <person name="Wang G."/>
            <person name="Qu G."/>
            <person name="Chen S."/>
        </authorList>
    </citation>
    <scope>NUCLEOTIDE SEQUENCE</scope>
    <source>
        <strain evidence="1">SC-2020</strain>
    </source>
</reference>
<protein>
    <submittedName>
        <fullName evidence="1">Uncharacterized protein</fullName>
    </submittedName>
</protein>
<gene>
    <name evidence="1" type="ORF">NC653_033574</name>
</gene>
<dbReference type="AlphaFoldDB" id="A0AAD6Q131"/>
<name>A0AAD6Q131_9ROSI</name>
<dbReference type="Proteomes" id="UP001164929">
    <property type="component" value="Chromosome 14"/>
</dbReference>
<sequence length="239" mass="25777">MGDVLTGTETTGNYTELLAHAYHLDSGGHLLVLPFCGGMWPCDSSSQPLQLQLRGRLLSPNGEPAVDLSVETYLVSVLPIEMSVNLYTLWKYTAMHGIPLGFALNVSGPVTGGTCIVATAIRCQLSGSVKLRLWDQSMTELASQMKTKLRAVGAIPFFKFFLYYSFSLLLETINMVAGDFDSGDESNGRTGSPLCFSLLRSGDDSNGRTGSPLYFSLLRSGAVAEEEDGEQSLQNGPVF</sequence>
<keyword evidence="2" id="KW-1185">Reference proteome</keyword>
<evidence type="ECO:0000313" key="1">
    <source>
        <dbReference type="EMBL" id="KAJ6973283.1"/>
    </source>
</evidence>
<dbReference type="EMBL" id="JAQIZT010000014">
    <property type="protein sequence ID" value="KAJ6973283.1"/>
    <property type="molecule type" value="Genomic_DNA"/>
</dbReference>
<comment type="caution">
    <text evidence="1">The sequence shown here is derived from an EMBL/GenBank/DDBJ whole genome shotgun (WGS) entry which is preliminary data.</text>
</comment>
<accession>A0AAD6Q131</accession>
<evidence type="ECO:0000313" key="2">
    <source>
        <dbReference type="Proteomes" id="UP001164929"/>
    </source>
</evidence>
<proteinExistence type="predicted"/>
<organism evidence="1 2">
    <name type="scientific">Populus alba x Populus x berolinensis</name>
    <dbReference type="NCBI Taxonomy" id="444605"/>
    <lineage>
        <taxon>Eukaryota</taxon>
        <taxon>Viridiplantae</taxon>
        <taxon>Streptophyta</taxon>
        <taxon>Embryophyta</taxon>
        <taxon>Tracheophyta</taxon>
        <taxon>Spermatophyta</taxon>
        <taxon>Magnoliopsida</taxon>
        <taxon>eudicotyledons</taxon>
        <taxon>Gunneridae</taxon>
        <taxon>Pentapetalae</taxon>
        <taxon>rosids</taxon>
        <taxon>fabids</taxon>
        <taxon>Malpighiales</taxon>
        <taxon>Salicaceae</taxon>
        <taxon>Saliceae</taxon>
        <taxon>Populus</taxon>
    </lineage>
</organism>